<dbReference type="EMBL" id="RQYF01000002">
    <property type="protein sequence ID" value="RRD93184.1"/>
    <property type="molecule type" value="Genomic_DNA"/>
</dbReference>
<dbReference type="Pfam" id="PF13149">
    <property type="entry name" value="Mfa_like_1"/>
    <property type="match status" value="1"/>
</dbReference>
<proteinExistence type="predicted"/>
<dbReference type="InterPro" id="IPR042278">
    <property type="entry name" value="Mfa-like_1_N"/>
</dbReference>
<comment type="caution">
    <text evidence="1">The sequence shown here is derived from an EMBL/GenBank/DDBJ whole genome shotgun (WGS) entry which is preliminary data.</text>
</comment>
<organism evidence="1 2">
    <name type="scientific">Prevotella heparinolytica</name>
    <dbReference type="NCBI Taxonomy" id="28113"/>
    <lineage>
        <taxon>Bacteria</taxon>
        <taxon>Pseudomonadati</taxon>
        <taxon>Bacteroidota</taxon>
        <taxon>Bacteroidia</taxon>
        <taxon>Bacteroidales</taxon>
        <taxon>Bacteroidaceae</taxon>
        <taxon>Bacteroides</taxon>
    </lineage>
</organism>
<name>A0A3P2ACM9_9BACE</name>
<keyword evidence="2" id="KW-1185">Reference proteome</keyword>
<accession>A0A3P2ACM9</accession>
<gene>
    <name evidence="1" type="ORF">EII33_00880</name>
</gene>
<reference evidence="1 2" key="1">
    <citation type="submission" date="2018-11" db="EMBL/GenBank/DDBJ databases">
        <title>Genomes From Bacteria Associated with the Canine Oral Cavity: a Test Case for Automated Genome-Based Taxonomic Assignment.</title>
        <authorList>
            <person name="Coil D.A."/>
            <person name="Jospin G."/>
            <person name="Darling A.E."/>
            <person name="Wallis C."/>
            <person name="Davis I.J."/>
            <person name="Harris S."/>
            <person name="Eisen J.A."/>
            <person name="Holcombe L.J."/>
            <person name="O'Flynn C."/>
        </authorList>
    </citation>
    <scope>NUCLEOTIDE SEQUENCE [LARGE SCALE GENOMIC DNA]</scope>
    <source>
        <strain evidence="1 2">OH1047_COT-310</strain>
    </source>
</reference>
<dbReference type="Gene3D" id="2.60.40.2620">
    <property type="entry name" value="Fimbrillin-like"/>
    <property type="match status" value="1"/>
</dbReference>
<evidence type="ECO:0000313" key="2">
    <source>
        <dbReference type="Proteomes" id="UP000279562"/>
    </source>
</evidence>
<dbReference type="Gene3D" id="2.60.120.260">
    <property type="entry name" value="Galactose-binding domain-like"/>
    <property type="match status" value="1"/>
</dbReference>
<sequence length="552" mass="62784">MVARVEMKNVRLYHSICMNLQLHIRFIAYICGLNKETNLIINAMRKKNTYRYWLSALMVLHIVFISCKDYEDDKVKPSPVVLKAGIYEFESTESTVWKAGEKFGVFMVKAGTEEVTDSYANCLYTADDYSATGYLIPAKEPMYYPSDGSKVDIRAYYPYSQNLSKTRSGVEEYVVPLNLSDQKQTKADALIYSREGEGLSMGSRSHELQLKPVLSRITLELVPSAGIAADHLKEMKVCLRGVCTDGMFDLLKGKFTYLTAEKEVEMKRSSETWQREAVLFPGEIDKKLTIAVALETNGGDTRWLEIPLREAIVHLKENMQYELMLKVKPDKLEISLIKTSSIYIIDWQDDNDNVSDNIDMGVPNLVKEGTLETLDAGQLASTVSVPKSEYVWYGMANSVKGTFDLLNEQGRGNVWCMSFADKPVWYKSYLGYTSKGAEAAYYQLTFKARSNMPGARLQTYVRINKEGNHFFVLKDADTSKACAARMHELTSEWITYVVDWDFAQTVNTIYATNIAITPSNTNDWNNFYLAFASQTEGAEYYIDDITFMKQRK</sequence>
<dbReference type="InterPro" id="IPR025049">
    <property type="entry name" value="Mfa-like_1"/>
</dbReference>
<dbReference type="CDD" id="cd13120">
    <property type="entry name" value="BF2867_like_N"/>
    <property type="match status" value="1"/>
</dbReference>
<dbReference type="Gene3D" id="2.60.40.2630">
    <property type="match status" value="1"/>
</dbReference>
<dbReference type="AlphaFoldDB" id="A0A3P2ACM9"/>
<evidence type="ECO:0000313" key="1">
    <source>
        <dbReference type="EMBL" id="RRD93184.1"/>
    </source>
</evidence>
<dbReference type="Proteomes" id="UP000279562">
    <property type="component" value="Unassembled WGS sequence"/>
</dbReference>
<protein>
    <submittedName>
        <fullName evidence="1">DUF4627 domain-containing protein</fullName>
    </submittedName>
</protein>